<sequence length="310" mass="34645">MGQDPSKGSFSESTTNNSTSRANTGSPLSSSPTTQIPYTSFSVPKIQGASSNALRKLSLLTNRVVATPVDQQKKEQLNTPTKKAGDDIISVVTLNGQGEVKVDDTYPDGINDVIESRNNVEKDELLRELKQLTEFYPLIRAKVETTNSPLSSILKFTKKDYFTSSSNTNNVFTDPSLKELDCIDTKPLVDICAEFQTNAMHNNRAVAFRQEEVLKLLSHACSKSNATAKFLEKKNAELHHVASELRDVERLDRYVEQTRKYVDLILLQIQELESLLPHSVRAQLDTPLFEKCKNPFEEDSQTTSLSESKQ</sequence>
<dbReference type="EMBL" id="VFQX01000035">
    <property type="protein sequence ID" value="KAF0977226.1"/>
    <property type="molecule type" value="Genomic_DNA"/>
</dbReference>
<dbReference type="RefSeq" id="XP_044561939.1">
    <property type="nucleotide sequence ID" value="XM_044707231.1"/>
</dbReference>
<dbReference type="AlphaFoldDB" id="A0A6A5BQB0"/>
<dbReference type="OMA" id="DICAEFQ"/>
<dbReference type="VEuPathDB" id="AmoebaDB:NfTy_063690"/>
<feature type="compositionally biased region" description="Low complexity" evidence="1">
    <location>
        <begin position="9"/>
        <end position="26"/>
    </location>
</feature>
<feature type="compositionally biased region" description="Polar residues" evidence="1">
    <location>
        <begin position="27"/>
        <end position="38"/>
    </location>
</feature>
<proteinExistence type="predicted"/>
<evidence type="ECO:0000256" key="1">
    <source>
        <dbReference type="SAM" id="MobiDB-lite"/>
    </source>
</evidence>
<evidence type="ECO:0008006" key="4">
    <source>
        <dbReference type="Google" id="ProtNLM"/>
    </source>
</evidence>
<organism evidence="2 3">
    <name type="scientific">Naegleria fowleri</name>
    <name type="common">Brain eating amoeba</name>
    <dbReference type="NCBI Taxonomy" id="5763"/>
    <lineage>
        <taxon>Eukaryota</taxon>
        <taxon>Discoba</taxon>
        <taxon>Heterolobosea</taxon>
        <taxon>Tetramitia</taxon>
        <taxon>Eutetramitia</taxon>
        <taxon>Vahlkampfiidae</taxon>
        <taxon>Naegleria</taxon>
    </lineage>
</organism>
<gene>
    <name evidence="2" type="ORF">FDP41_003879</name>
</gene>
<evidence type="ECO:0000313" key="3">
    <source>
        <dbReference type="Proteomes" id="UP000444721"/>
    </source>
</evidence>
<protein>
    <recommendedName>
        <fullName evidence="4">BLOC-1-related complex subunit 5</fullName>
    </recommendedName>
</protein>
<reference evidence="2 3" key="1">
    <citation type="journal article" date="2019" name="Sci. Rep.">
        <title>Nanopore sequencing improves the draft genome of the human pathogenic amoeba Naegleria fowleri.</title>
        <authorList>
            <person name="Liechti N."/>
            <person name="Schurch N."/>
            <person name="Bruggmann R."/>
            <person name="Wittwer M."/>
        </authorList>
    </citation>
    <scope>NUCLEOTIDE SEQUENCE [LARGE SCALE GENOMIC DNA]</scope>
    <source>
        <strain evidence="2 3">ATCC 30894</strain>
    </source>
</reference>
<accession>A0A6A5BQB0</accession>
<dbReference type="VEuPathDB" id="AmoebaDB:FDP41_003879"/>
<comment type="caution">
    <text evidence="2">The sequence shown here is derived from an EMBL/GenBank/DDBJ whole genome shotgun (WGS) entry which is preliminary data.</text>
</comment>
<dbReference type="Proteomes" id="UP000444721">
    <property type="component" value="Unassembled WGS sequence"/>
</dbReference>
<dbReference type="VEuPathDB" id="AmoebaDB:NF0017390"/>
<feature type="region of interest" description="Disordered" evidence="1">
    <location>
        <begin position="1"/>
        <end position="38"/>
    </location>
</feature>
<dbReference type="GeneID" id="68111097"/>
<keyword evidence="3" id="KW-1185">Reference proteome</keyword>
<evidence type="ECO:0000313" key="2">
    <source>
        <dbReference type="EMBL" id="KAF0977226.1"/>
    </source>
</evidence>
<name>A0A6A5BQB0_NAEFO</name>
<dbReference type="OrthoDB" id="10255764at2759"/>